<reference evidence="1" key="2">
    <citation type="submission" date="2022-04" db="EMBL/GenBank/DDBJ databases">
        <authorList>
            <person name="Fokt H."/>
            <person name="Baines J."/>
        </authorList>
    </citation>
    <scope>NUCLEOTIDE SEQUENCE</scope>
    <source>
        <strain evidence="1">KH569_7</strain>
    </source>
</reference>
<accession>A0A9X2P0F2</accession>
<dbReference type="AlphaFoldDB" id="A0A9X2P0F2"/>
<dbReference type="EMBL" id="JAMZEE010000039">
    <property type="protein sequence ID" value="MCR6509233.1"/>
    <property type="molecule type" value="Genomic_DNA"/>
</dbReference>
<protein>
    <submittedName>
        <fullName evidence="1">Uncharacterized protein</fullName>
    </submittedName>
</protein>
<comment type="caution">
    <text evidence="1">The sequence shown here is derived from an EMBL/GenBank/DDBJ whole genome shotgun (WGS) entry which is preliminary data.</text>
</comment>
<name>A0A9X2P0F2_9BACE</name>
<dbReference type="RefSeq" id="WP_257940992.1">
    <property type="nucleotide sequence ID" value="NZ_JAMZEE010000039.1"/>
</dbReference>
<gene>
    <name evidence="1" type="ORF">M1B78_13945</name>
</gene>
<organism evidence="1 2">
    <name type="scientific">Bacteroides muris</name>
    <name type="common">ex Fokt et al. 2023</name>
    <dbReference type="NCBI Taxonomy" id="2937417"/>
    <lineage>
        <taxon>Bacteria</taxon>
        <taxon>Pseudomonadati</taxon>
        <taxon>Bacteroidota</taxon>
        <taxon>Bacteroidia</taxon>
        <taxon>Bacteroidales</taxon>
        <taxon>Bacteroidaceae</taxon>
        <taxon>Bacteroides</taxon>
    </lineage>
</organism>
<evidence type="ECO:0000313" key="2">
    <source>
        <dbReference type="Proteomes" id="UP001143810"/>
    </source>
</evidence>
<proteinExistence type="predicted"/>
<reference evidence="1" key="1">
    <citation type="journal article" date="2022" name="Arch. Microbiol.">
        <title>Bacteroides muris sp. nov. isolated from the cecum of wild-derived house mice.</title>
        <authorList>
            <person name="Fokt H."/>
            <person name="Unni R."/>
            <person name="Repnik U."/>
            <person name="Schmitz R.A."/>
            <person name="Bramkamp M."/>
            <person name="Baines J.F."/>
            <person name="Unterweger D."/>
        </authorList>
    </citation>
    <scope>NUCLEOTIDE SEQUENCE</scope>
    <source>
        <strain evidence="1">KH569_7</strain>
    </source>
</reference>
<dbReference type="Proteomes" id="UP001143810">
    <property type="component" value="Unassembled WGS sequence"/>
</dbReference>
<sequence>MKKIMPIIFLLLSLISCNKDEECKMEEKLDLYQTYWEGTLFYRSSGVENKLDIKVTFESTIVGEYAIEDMNSNIPYSSKSIFQYEVKDKIINISDGYKNILVGKWWIIRHEDGNLILQKNISDKNNGCELCLTKKI</sequence>
<evidence type="ECO:0000313" key="1">
    <source>
        <dbReference type="EMBL" id="MCR6509233.1"/>
    </source>
</evidence>
<dbReference type="PROSITE" id="PS51257">
    <property type="entry name" value="PROKAR_LIPOPROTEIN"/>
    <property type="match status" value="1"/>
</dbReference>